<dbReference type="GO" id="GO:0030136">
    <property type="term" value="C:clathrin-coated vesicle"/>
    <property type="evidence" value="ECO:0007669"/>
    <property type="project" value="InterPro"/>
</dbReference>
<dbReference type="PROSITE" id="PS50942">
    <property type="entry name" value="ENTH"/>
    <property type="match status" value="1"/>
</dbReference>
<keyword evidence="3" id="KW-0963">Cytoplasm</keyword>
<dbReference type="GO" id="GO:0005905">
    <property type="term" value="C:clathrin-coated pit"/>
    <property type="evidence" value="ECO:0007669"/>
    <property type="project" value="TreeGrafter"/>
</dbReference>
<dbReference type="FunFam" id="1.20.58.150:FF:000004">
    <property type="entry name" value="ENTH domain protein"/>
    <property type="match status" value="1"/>
</dbReference>
<evidence type="ECO:0000256" key="7">
    <source>
        <dbReference type="SAM" id="MobiDB-lite"/>
    </source>
</evidence>
<dbReference type="PANTHER" id="PTHR22951">
    <property type="entry name" value="CLATHRIN ASSEMBLY PROTEIN"/>
    <property type="match status" value="1"/>
</dbReference>
<evidence type="ECO:0000256" key="3">
    <source>
        <dbReference type="ARBA" id="ARBA00022490"/>
    </source>
</evidence>
<dbReference type="InterPro" id="IPR013809">
    <property type="entry name" value="ENTH"/>
</dbReference>
<comment type="function">
    <text evidence="4">Involved in endocytosis and clathrin cage assembly.</text>
</comment>
<comment type="subcellular location">
    <subcellularLocation>
        <location evidence="1">Bud neck</location>
    </subcellularLocation>
    <subcellularLocation>
        <location evidence="2">Cytoplasm</location>
    </subcellularLocation>
</comment>
<dbReference type="RefSeq" id="XP_020044249.1">
    <property type="nucleotide sequence ID" value="XM_020194183.1"/>
</dbReference>
<feature type="compositionally biased region" description="Polar residues" evidence="7">
    <location>
        <begin position="494"/>
        <end position="528"/>
    </location>
</feature>
<feature type="region of interest" description="Disordered" evidence="7">
    <location>
        <begin position="481"/>
        <end position="535"/>
    </location>
</feature>
<feature type="compositionally biased region" description="Low complexity" evidence="7">
    <location>
        <begin position="308"/>
        <end position="317"/>
    </location>
</feature>
<dbReference type="GO" id="GO:0005546">
    <property type="term" value="F:phosphatidylinositol-4,5-bisphosphate binding"/>
    <property type="evidence" value="ECO:0007669"/>
    <property type="project" value="TreeGrafter"/>
</dbReference>
<sequence>MTTYEKIVKGATKIKIAAPKPKYIEPILLSTSNNEDFRTVLRILSIRLQDSSWPIVFKSLIVLHIMIREGELNKTLNFLSKNIKIFKVYQINEYNNQYITGNNDYNVKNLRKYSNYLITRSKQFQLTRIDYVRDERLNNNTLHNNPNVGGRLRNLSIEKGILSEVESVEKQIDSLLKCTFKEFEISSNEILLTSFKLLVNDLLSLYQSLNEGVINLLEHYFEMNFNNAKRALKIYKIFVNQTNDVVSYLRIAKHLENLTKLHVPTIRHAPTALANSLEDYLNDKDFEINRRQYLLEKENKQRDKNKNNDNYNNQTNSKKNEKTWIKKDSSKLNSNSVSKDVNVNDKIKSTNENDTNELIVQQTGYNPWALALQGQNHNLNQNLQILVPVQFPIQQFQQLPILPIQTGNPFINSTPLPGINPSQSLNQISQAPFSNPASLQMQQMQQMQNSINNQFANQQSLSNLTGSVLTAKSSELNLDKTINQDGLPKHKTGNPFSLDSIENSNLQPTNNTVKRSKTNPFASFSNSSDSDKYKPIENNSNKVLISQITGTNPFSSFNGEKPNNDLNSNNGISSLSGISTPFDDINTGAQSSTNFFNNNIKLTPQFTFGGLENLNTVPVFDQTRQQAQIDYIKTQRTGNMIQYMQQQQQQQQQTQIQIQPQVASIGNTMLNNNLMSFQPLEMQQQPLHSQQFQQTAVYNNNVPSLI</sequence>
<dbReference type="OrthoDB" id="44015at2759"/>
<dbReference type="Gene3D" id="1.20.58.150">
    <property type="entry name" value="ANTH domain"/>
    <property type="match status" value="1"/>
</dbReference>
<dbReference type="GO" id="GO:0048268">
    <property type="term" value="P:clathrin coat assembly"/>
    <property type="evidence" value="ECO:0007669"/>
    <property type="project" value="InterPro"/>
</dbReference>
<evidence type="ECO:0000259" key="8">
    <source>
        <dbReference type="PROSITE" id="PS50942"/>
    </source>
</evidence>
<keyword evidence="10" id="KW-1185">Reference proteome</keyword>
<dbReference type="Gene3D" id="1.25.40.90">
    <property type="match status" value="1"/>
</dbReference>
<dbReference type="EMBL" id="KV454497">
    <property type="protein sequence ID" value="ODV57942.1"/>
    <property type="molecule type" value="Genomic_DNA"/>
</dbReference>
<evidence type="ECO:0000256" key="4">
    <source>
        <dbReference type="ARBA" id="ARBA00058079"/>
    </source>
</evidence>
<dbReference type="InterPro" id="IPR008942">
    <property type="entry name" value="ENTH_VHS"/>
</dbReference>
<comment type="subunit">
    <text evidence="6">Interacts with PAN1 and the clathrin heavy and light chains CHC1 and CLC1.</text>
</comment>
<evidence type="ECO:0000313" key="10">
    <source>
        <dbReference type="Proteomes" id="UP000095038"/>
    </source>
</evidence>
<dbReference type="InterPro" id="IPR014712">
    <property type="entry name" value="ANTH_dom_sf"/>
</dbReference>
<name>A0A1D2V8G7_9ASCO</name>
<dbReference type="SUPFAM" id="SSF48464">
    <property type="entry name" value="ENTH/VHS domain"/>
    <property type="match status" value="1"/>
</dbReference>
<evidence type="ECO:0000256" key="5">
    <source>
        <dbReference type="ARBA" id="ARBA00061059"/>
    </source>
</evidence>
<comment type="similarity">
    <text evidence="5">Belongs to the AP180 family.</text>
</comment>
<dbReference type="AlphaFoldDB" id="A0A1D2V8G7"/>
<dbReference type="SUPFAM" id="SSF89009">
    <property type="entry name" value="GAT-like domain"/>
    <property type="match status" value="1"/>
</dbReference>
<evidence type="ECO:0000313" key="9">
    <source>
        <dbReference type="EMBL" id="ODV57942.1"/>
    </source>
</evidence>
<dbReference type="InterPro" id="IPR045192">
    <property type="entry name" value="AP180-like"/>
</dbReference>
<feature type="domain" description="ENTH" evidence="8">
    <location>
        <begin position="1"/>
        <end position="131"/>
    </location>
</feature>
<dbReference type="FunCoup" id="A0A1D2V8G7">
    <property type="interactions" value="441"/>
</dbReference>
<dbReference type="GeneID" id="30967819"/>
<dbReference type="GO" id="GO:0032050">
    <property type="term" value="F:clathrin heavy chain binding"/>
    <property type="evidence" value="ECO:0007669"/>
    <property type="project" value="TreeGrafter"/>
</dbReference>
<feature type="compositionally biased region" description="Basic and acidic residues" evidence="7">
    <location>
        <begin position="318"/>
        <end position="330"/>
    </location>
</feature>
<dbReference type="InParanoid" id="A0A1D2V8G7"/>
<dbReference type="CDD" id="cd16988">
    <property type="entry name" value="ANTH_N_YAP180"/>
    <property type="match status" value="1"/>
</dbReference>
<protein>
    <submittedName>
        <fullName evidence="9">ANTH-domain-containing protein</fullName>
    </submittedName>
</protein>
<feature type="compositionally biased region" description="Low complexity" evidence="7">
    <location>
        <begin position="331"/>
        <end position="341"/>
    </location>
</feature>
<evidence type="ECO:0000256" key="1">
    <source>
        <dbReference type="ARBA" id="ARBA00004266"/>
    </source>
</evidence>
<accession>A0A1D2V8G7</accession>
<evidence type="ECO:0000256" key="2">
    <source>
        <dbReference type="ARBA" id="ARBA00004496"/>
    </source>
</evidence>
<feature type="compositionally biased region" description="Basic and acidic residues" evidence="7">
    <location>
        <begin position="297"/>
        <end position="307"/>
    </location>
</feature>
<dbReference type="SMART" id="SM00273">
    <property type="entry name" value="ENTH"/>
    <property type="match status" value="1"/>
</dbReference>
<evidence type="ECO:0000256" key="6">
    <source>
        <dbReference type="ARBA" id="ARBA00061916"/>
    </source>
</evidence>
<dbReference type="PANTHER" id="PTHR22951:SF5">
    <property type="entry name" value="PHOSPHATIDYLINOSITOL-BINDING CLATHRIN ASSEMBLY PROTEIN LAP"/>
    <property type="match status" value="1"/>
</dbReference>
<dbReference type="GO" id="GO:0006900">
    <property type="term" value="P:vesicle budding from membrane"/>
    <property type="evidence" value="ECO:0007669"/>
    <property type="project" value="TreeGrafter"/>
</dbReference>
<dbReference type="GO" id="GO:0000149">
    <property type="term" value="F:SNARE binding"/>
    <property type="evidence" value="ECO:0007669"/>
    <property type="project" value="TreeGrafter"/>
</dbReference>
<reference evidence="10" key="1">
    <citation type="submission" date="2016-05" db="EMBL/GenBank/DDBJ databases">
        <title>Comparative genomics of biotechnologically important yeasts.</title>
        <authorList>
            <consortium name="DOE Joint Genome Institute"/>
            <person name="Riley R."/>
            <person name="Haridas S."/>
            <person name="Wolfe K.H."/>
            <person name="Lopes M.R."/>
            <person name="Hittinger C.T."/>
            <person name="Goker M."/>
            <person name="Salamov A."/>
            <person name="Wisecaver J."/>
            <person name="Long T.M."/>
            <person name="Aerts A.L."/>
            <person name="Barry K."/>
            <person name="Choi C."/>
            <person name="Clum A."/>
            <person name="Coughlan A.Y."/>
            <person name="Deshpande S."/>
            <person name="Douglass A.P."/>
            <person name="Hanson S.J."/>
            <person name="Klenk H.-P."/>
            <person name="Labutti K."/>
            <person name="Lapidus A."/>
            <person name="Lindquist E."/>
            <person name="Lipzen A."/>
            <person name="Meier-Kolthoff J.P."/>
            <person name="Ohm R.A."/>
            <person name="Otillar R.P."/>
            <person name="Pangilinan J."/>
            <person name="Peng Y."/>
            <person name="Rokas A."/>
            <person name="Rosa C.A."/>
            <person name="Scheuner C."/>
            <person name="Sibirny A.A."/>
            <person name="Slot J.C."/>
            <person name="Stielow J.B."/>
            <person name="Sun H."/>
            <person name="Kurtzman C.P."/>
            <person name="Blackwell M."/>
            <person name="Grigoriev I.V."/>
            <person name="Jeffries T.W."/>
        </authorList>
    </citation>
    <scope>NUCLEOTIDE SEQUENCE [LARGE SCALE GENOMIC DNA]</scope>
    <source>
        <strain evidence="10">DSM 1968</strain>
    </source>
</reference>
<dbReference type="STRING" id="1344418.A0A1D2V8G7"/>
<proteinExistence type="inferred from homology"/>
<gene>
    <name evidence="9" type="ORF">ASCRUDRAFT_78247</name>
</gene>
<dbReference type="GO" id="GO:0072583">
    <property type="term" value="P:clathrin-dependent endocytosis"/>
    <property type="evidence" value="ECO:0007669"/>
    <property type="project" value="InterPro"/>
</dbReference>
<dbReference type="Pfam" id="PF07651">
    <property type="entry name" value="ANTH"/>
    <property type="match status" value="1"/>
</dbReference>
<dbReference type="GO" id="GO:0005935">
    <property type="term" value="C:cellular bud neck"/>
    <property type="evidence" value="ECO:0007669"/>
    <property type="project" value="UniProtKB-SubCell"/>
</dbReference>
<dbReference type="InterPro" id="IPR011417">
    <property type="entry name" value="ANTH_dom"/>
</dbReference>
<organism evidence="9 10">
    <name type="scientific">Ascoidea rubescens DSM 1968</name>
    <dbReference type="NCBI Taxonomy" id="1344418"/>
    <lineage>
        <taxon>Eukaryota</taxon>
        <taxon>Fungi</taxon>
        <taxon>Dikarya</taxon>
        <taxon>Ascomycota</taxon>
        <taxon>Saccharomycotina</taxon>
        <taxon>Saccharomycetes</taxon>
        <taxon>Ascoideaceae</taxon>
        <taxon>Ascoidea</taxon>
    </lineage>
</organism>
<dbReference type="Proteomes" id="UP000095038">
    <property type="component" value="Unassembled WGS sequence"/>
</dbReference>
<dbReference type="GO" id="GO:0005545">
    <property type="term" value="F:1-phosphatidylinositol binding"/>
    <property type="evidence" value="ECO:0007669"/>
    <property type="project" value="InterPro"/>
</dbReference>
<feature type="region of interest" description="Disordered" evidence="7">
    <location>
        <begin position="297"/>
        <end position="348"/>
    </location>
</feature>